<evidence type="ECO:0000256" key="2">
    <source>
        <dbReference type="SAM" id="SignalP"/>
    </source>
</evidence>
<evidence type="ECO:0000256" key="1">
    <source>
        <dbReference type="SAM" id="MobiDB-lite"/>
    </source>
</evidence>
<feature type="chain" id="PRO_5026953494" evidence="2">
    <location>
        <begin position="20"/>
        <end position="234"/>
    </location>
</feature>
<accession>A0A6J1N0W8</accession>
<dbReference type="GeneID" id="112047585"/>
<reference evidence="4" key="1">
    <citation type="submission" date="2025-08" db="UniProtKB">
        <authorList>
            <consortium name="RefSeq"/>
        </authorList>
    </citation>
    <scope>IDENTIFICATION</scope>
</reference>
<feature type="region of interest" description="Disordered" evidence="1">
    <location>
        <begin position="163"/>
        <end position="234"/>
    </location>
</feature>
<evidence type="ECO:0000313" key="4">
    <source>
        <dbReference type="RefSeq" id="XP_023940494.1"/>
    </source>
</evidence>
<organism evidence="3 4">
    <name type="scientific">Bicyclus anynana</name>
    <name type="common">Squinting bush brown butterfly</name>
    <dbReference type="NCBI Taxonomy" id="110368"/>
    <lineage>
        <taxon>Eukaryota</taxon>
        <taxon>Metazoa</taxon>
        <taxon>Ecdysozoa</taxon>
        <taxon>Arthropoda</taxon>
        <taxon>Hexapoda</taxon>
        <taxon>Insecta</taxon>
        <taxon>Pterygota</taxon>
        <taxon>Neoptera</taxon>
        <taxon>Endopterygota</taxon>
        <taxon>Lepidoptera</taxon>
        <taxon>Glossata</taxon>
        <taxon>Ditrysia</taxon>
        <taxon>Papilionoidea</taxon>
        <taxon>Nymphalidae</taxon>
        <taxon>Satyrinae</taxon>
        <taxon>Satyrini</taxon>
        <taxon>Mycalesina</taxon>
        <taxon>Bicyclus</taxon>
    </lineage>
</organism>
<dbReference type="AlphaFoldDB" id="A0A6J1N0W8"/>
<dbReference type="OrthoDB" id="7493021at2759"/>
<name>A0A6J1N0W8_BICAN</name>
<protein>
    <submittedName>
        <fullName evidence="4">Lebocin-4-like</fullName>
    </submittedName>
</protein>
<gene>
    <name evidence="4" type="primary">LOC112047585</name>
</gene>
<keyword evidence="3" id="KW-1185">Reference proteome</keyword>
<dbReference type="RefSeq" id="XP_023940494.1">
    <property type="nucleotide sequence ID" value="XM_024084726.2"/>
</dbReference>
<evidence type="ECO:0000313" key="3">
    <source>
        <dbReference type="Proteomes" id="UP001652582"/>
    </source>
</evidence>
<keyword evidence="2" id="KW-0732">Signal</keyword>
<sequence>MLKILLVFVLATLVADTFGGRIIIVRRLPPRRVVIIRKGRDLSNQPLWLNQGDIPKAPASSDHPVLPNIIDDVKLDSNRRYARGVNDQPLWLNQGDIPKAPASGDHPVLPNIIDDVKLDPNRRYARDVNDQPLWLNQGDIPKAPASGDHPVLPNIIDDVKLDPNRRYARSVDSPSARRSGGGSRSSGNHDTGRTHPGYNRRNARYVDYNDWRRPRPTVGPVRPHATLPPFWPKF</sequence>
<dbReference type="Proteomes" id="UP001652582">
    <property type="component" value="Chromosome 5"/>
</dbReference>
<feature type="signal peptide" evidence="2">
    <location>
        <begin position="1"/>
        <end position="19"/>
    </location>
</feature>
<proteinExistence type="predicted"/>
<dbReference type="KEGG" id="bany:112047585"/>